<evidence type="ECO:0000313" key="3">
    <source>
        <dbReference type="Proteomes" id="UP001153076"/>
    </source>
</evidence>
<feature type="region of interest" description="Disordered" evidence="1">
    <location>
        <begin position="100"/>
        <end position="125"/>
    </location>
</feature>
<dbReference type="Proteomes" id="UP001153076">
    <property type="component" value="Unassembled WGS sequence"/>
</dbReference>
<sequence>MAVVETPQPLSIDSFSYSWLIDFKPSLESISDSFRAILDSSDESSFIEMDPNMPPSKRFKKLGKDFDFNLPCSEQSVAAIVHADELFSNGILVPLVSTSKTESPVDSSPSASPFSDGQKTRTSSGDAMKFRCSSLRRCRSLLSRKTFDKYLYFMSPLLEKIRCCRSKSKRNRAADKRTWVLKNSSKSFSPQASPRTSVGSCAGDWRRSFDSDGSIHEAVLHCKRSIGFDIQVKYDEKITRPFVEGNEDRSKFQNKITPFASTVCKFMV</sequence>
<keyword evidence="3" id="KW-1185">Reference proteome</keyword>
<proteinExistence type="predicted"/>
<dbReference type="PANTHER" id="PTHR34576">
    <property type="entry name" value="MEMBRANE-ASSOCIATED KINASE REGULATOR 6-RELATED"/>
    <property type="match status" value="1"/>
</dbReference>
<organism evidence="2 3">
    <name type="scientific">Carnegiea gigantea</name>
    <dbReference type="NCBI Taxonomy" id="171969"/>
    <lineage>
        <taxon>Eukaryota</taxon>
        <taxon>Viridiplantae</taxon>
        <taxon>Streptophyta</taxon>
        <taxon>Embryophyta</taxon>
        <taxon>Tracheophyta</taxon>
        <taxon>Spermatophyta</taxon>
        <taxon>Magnoliopsida</taxon>
        <taxon>eudicotyledons</taxon>
        <taxon>Gunneridae</taxon>
        <taxon>Pentapetalae</taxon>
        <taxon>Caryophyllales</taxon>
        <taxon>Cactineae</taxon>
        <taxon>Cactaceae</taxon>
        <taxon>Cactoideae</taxon>
        <taxon>Echinocereeae</taxon>
        <taxon>Carnegiea</taxon>
    </lineage>
</organism>
<reference evidence="2" key="1">
    <citation type="submission" date="2022-04" db="EMBL/GenBank/DDBJ databases">
        <title>Carnegiea gigantea Genome sequencing and assembly v2.</title>
        <authorList>
            <person name="Copetti D."/>
            <person name="Sanderson M.J."/>
            <person name="Burquez A."/>
            <person name="Wojciechowski M.F."/>
        </authorList>
    </citation>
    <scope>NUCLEOTIDE SEQUENCE</scope>
    <source>
        <strain evidence="2">SGP5-SGP5p</strain>
        <tissue evidence="2">Aerial part</tissue>
    </source>
</reference>
<accession>A0A9Q1QH79</accession>
<evidence type="ECO:0000256" key="1">
    <source>
        <dbReference type="SAM" id="MobiDB-lite"/>
    </source>
</evidence>
<comment type="caution">
    <text evidence="2">The sequence shown here is derived from an EMBL/GenBank/DDBJ whole genome shotgun (WGS) entry which is preliminary data.</text>
</comment>
<gene>
    <name evidence="2" type="ORF">Cgig2_007900</name>
</gene>
<dbReference type="PANTHER" id="PTHR34576:SF2">
    <property type="entry name" value="MEMBRANE-ASSOCIATED KINASE REGULATOR 6-RELATED"/>
    <property type="match status" value="1"/>
</dbReference>
<dbReference type="AlphaFoldDB" id="A0A9Q1QH79"/>
<dbReference type="InterPro" id="IPR044699">
    <property type="entry name" value="MAKR6"/>
</dbReference>
<dbReference type="EMBL" id="JAKOGI010000147">
    <property type="protein sequence ID" value="KAJ8442062.1"/>
    <property type="molecule type" value="Genomic_DNA"/>
</dbReference>
<protein>
    <recommendedName>
        <fullName evidence="4">Membrane-associated kinase regulator 6</fullName>
    </recommendedName>
</protein>
<evidence type="ECO:0000313" key="2">
    <source>
        <dbReference type="EMBL" id="KAJ8442062.1"/>
    </source>
</evidence>
<dbReference type="OrthoDB" id="1913205at2759"/>
<name>A0A9Q1QH79_9CARY</name>
<evidence type="ECO:0008006" key="4">
    <source>
        <dbReference type="Google" id="ProtNLM"/>
    </source>
</evidence>